<dbReference type="AlphaFoldDB" id="A0A1H5U1N4"/>
<feature type="chain" id="PRO_5009285663" description="Entericidin EcnA/B family protein" evidence="1">
    <location>
        <begin position="25"/>
        <end position="60"/>
    </location>
</feature>
<dbReference type="Proteomes" id="UP000236752">
    <property type="component" value="Unassembled WGS sequence"/>
</dbReference>
<gene>
    <name evidence="2" type="ORF">SAMN04488045_0828</name>
</gene>
<dbReference type="EMBL" id="FNUZ01000001">
    <property type="protein sequence ID" value="SEF69014.1"/>
    <property type="molecule type" value="Genomic_DNA"/>
</dbReference>
<keyword evidence="3" id="KW-1185">Reference proteome</keyword>
<accession>A0A1H5U1N4</accession>
<dbReference type="PROSITE" id="PS51257">
    <property type="entry name" value="PROKAR_LIPOPROTEIN"/>
    <property type="match status" value="1"/>
</dbReference>
<keyword evidence="1" id="KW-0732">Signal</keyword>
<evidence type="ECO:0008006" key="4">
    <source>
        <dbReference type="Google" id="ProtNLM"/>
    </source>
</evidence>
<feature type="signal peptide" evidence="1">
    <location>
        <begin position="1"/>
        <end position="24"/>
    </location>
</feature>
<proteinExistence type="predicted"/>
<evidence type="ECO:0000256" key="1">
    <source>
        <dbReference type="SAM" id="SignalP"/>
    </source>
</evidence>
<evidence type="ECO:0000313" key="3">
    <source>
        <dbReference type="Proteomes" id="UP000236752"/>
    </source>
</evidence>
<name>A0A1H5U1N4_9RHOB</name>
<sequence>MTVFSARKAIAVALVLGLSACSTNQVIDNTVDVASGATKLAAKGAVGAGKLVYRGVAGEE</sequence>
<dbReference type="RefSeq" id="WP_103909174.1">
    <property type="nucleotide sequence ID" value="NZ_FNUZ01000001.1"/>
</dbReference>
<organism evidence="2 3">
    <name type="scientific">Thalassococcus halodurans</name>
    <dbReference type="NCBI Taxonomy" id="373675"/>
    <lineage>
        <taxon>Bacteria</taxon>
        <taxon>Pseudomonadati</taxon>
        <taxon>Pseudomonadota</taxon>
        <taxon>Alphaproteobacteria</taxon>
        <taxon>Rhodobacterales</taxon>
        <taxon>Roseobacteraceae</taxon>
        <taxon>Thalassococcus</taxon>
    </lineage>
</organism>
<protein>
    <recommendedName>
        <fullName evidence="4">Entericidin EcnA/B family protein</fullName>
    </recommendedName>
</protein>
<evidence type="ECO:0000313" key="2">
    <source>
        <dbReference type="EMBL" id="SEF69014.1"/>
    </source>
</evidence>
<reference evidence="2 3" key="1">
    <citation type="submission" date="2016-10" db="EMBL/GenBank/DDBJ databases">
        <authorList>
            <person name="de Groot N.N."/>
        </authorList>
    </citation>
    <scope>NUCLEOTIDE SEQUENCE [LARGE SCALE GENOMIC DNA]</scope>
    <source>
        <strain evidence="2 3">DSM 26915</strain>
    </source>
</reference>